<sequence length="67" mass="7242">MADRTTQSVGDPLANASDVCESDTCGLTGAAVPSRQTRPNPFPIYKPSEKWKVIDTAHKISLRSLVI</sequence>
<evidence type="ECO:0000313" key="2">
    <source>
        <dbReference type="Proteomes" id="UP000823561"/>
    </source>
</evidence>
<keyword evidence="2" id="KW-1185">Reference proteome</keyword>
<protein>
    <submittedName>
        <fullName evidence="1">Uncharacterized protein</fullName>
    </submittedName>
</protein>
<organism evidence="1 2">
    <name type="scientific">Alosa alosa</name>
    <name type="common">allis shad</name>
    <dbReference type="NCBI Taxonomy" id="278164"/>
    <lineage>
        <taxon>Eukaryota</taxon>
        <taxon>Metazoa</taxon>
        <taxon>Chordata</taxon>
        <taxon>Craniata</taxon>
        <taxon>Vertebrata</taxon>
        <taxon>Euteleostomi</taxon>
        <taxon>Actinopterygii</taxon>
        <taxon>Neopterygii</taxon>
        <taxon>Teleostei</taxon>
        <taxon>Clupei</taxon>
        <taxon>Clupeiformes</taxon>
        <taxon>Clupeoidei</taxon>
        <taxon>Clupeidae</taxon>
        <taxon>Alosa</taxon>
    </lineage>
</organism>
<proteinExistence type="predicted"/>
<evidence type="ECO:0000313" key="1">
    <source>
        <dbReference type="EMBL" id="KAG5276287.1"/>
    </source>
</evidence>
<dbReference type="Proteomes" id="UP000823561">
    <property type="component" value="Chromosome 9"/>
</dbReference>
<gene>
    <name evidence="1" type="ORF">AALO_G00130210</name>
</gene>
<comment type="caution">
    <text evidence="1">The sequence shown here is derived from an EMBL/GenBank/DDBJ whole genome shotgun (WGS) entry which is preliminary data.</text>
</comment>
<accession>A0AAV6GQS7</accession>
<dbReference type="EMBL" id="JADWDJ010000009">
    <property type="protein sequence ID" value="KAG5276287.1"/>
    <property type="molecule type" value="Genomic_DNA"/>
</dbReference>
<reference evidence="1" key="1">
    <citation type="submission" date="2020-10" db="EMBL/GenBank/DDBJ databases">
        <title>Chromosome-scale genome assembly of the Allis shad, Alosa alosa.</title>
        <authorList>
            <person name="Margot Z."/>
            <person name="Christophe K."/>
            <person name="Cabau C."/>
            <person name="Louis A."/>
            <person name="Berthelot C."/>
            <person name="Parey E."/>
            <person name="Roest Crollius H."/>
            <person name="Montfort J."/>
            <person name="Robinson-Rechavi M."/>
            <person name="Bucao C."/>
            <person name="Bouchez O."/>
            <person name="Gislard M."/>
            <person name="Lluch J."/>
            <person name="Milhes M."/>
            <person name="Lampietro C."/>
            <person name="Lopez Roques C."/>
            <person name="Donnadieu C."/>
            <person name="Braasch I."/>
            <person name="Desvignes T."/>
            <person name="Postlethwait J."/>
            <person name="Bobe J."/>
            <person name="Guiguen Y."/>
        </authorList>
    </citation>
    <scope>NUCLEOTIDE SEQUENCE</scope>
    <source>
        <strain evidence="1">M-15738</strain>
        <tissue evidence="1">Blood</tissue>
    </source>
</reference>
<name>A0AAV6GQS7_9TELE</name>
<dbReference type="AlphaFoldDB" id="A0AAV6GQS7"/>